<proteinExistence type="predicted"/>
<keyword evidence="3" id="KW-1185">Reference proteome</keyword>
<feature type="region of interest" description="Disordered" evidence="1">
    <location>
        <begin position="1"/>
        <end position="28"/>
    </location>
</feature>
<dbReference type="RefSeq" id="WP_069697269.1">
    <property type="nucleotide sequence ID" value="NZ_JAGGMA010000010.1"/>
</dbReference>
<gene>
    <name evidence="2" type="ORF">BCR26_07915</name>
</gene>
<evidence type="ECO:0000313" key="3">
    <source>
        <dbReference type="Proteomes" id="UP000095256"/>
    </source>
</evidence>
<evidence type="ECO:0000313" key="2">
    <source>
        <dbReference type="EMBL" id="OEH83741.1"/>
    </source>
</evidence>
<organism evidence="2 3">
    <name type="scientific">Enterococcus rivorum</name>
    <dbReference type="NCBI Taxonomy" id="762845"/>
    <lineage>
        <taxon>Bacteria</taxon>
        <taxon>Bacillati</taxon>
        <taxon>Bacillota</taxon>
        <taxon>Bacilli</taxon>
        <taxon>Lactobacillales</taxon>
        <taxon>Enterococcaceae</taxon>
        <taxon>Enterococcus</taxon>
    </lineage>
</organism>
<accession>A0A1E5L0Z4</accession>
<dbReference type="OrthoDB" id="7066280at2"/>
<dbReference type="STRING" id="762845.BCR26_07915"/>
<dbReference type="Proteomes" id="UP000095256">
    <property type="component" value="Unassembled WGS sequence"/>
</dbReference>
<evidence type="ECO:0000256" key="1">
    <source>
        <dbReference type="SAM" id="MobiDB-lite"/>
    </source>
</evidence>
<name>A0A1E5L0Z4_9ENTE</name>
<reference evidence="2 3" key="1">
    <citation type="submission" date="2016-09" db="EMBL/GenBank/DDBJ databases">
        <authorList>
            <person name="Capua I."/>
            <person name="De Benedictis P."/>
            <person name="Joannis T."/>
            <person name="Lombin L.H."/>
            <person name="Cattoli G."/>
        </authorList>
    </citation>
    <scope>NUCLEOTIDE SEQUENCE [LARGE SCALE GENOMIC DNA]</scope>
    <source>
        <strain evidence="2 3">LMG 25899</strain>
    </source>
</reference>
<feature type="compositionally biased region" description="Basic and acidic residues" evidence="1">
    <location>
        <begin position="11"/>
        <end position="28"/>
    </location>
</feature>
<feature type="compositionally biased region" description="Basic residues" evidence="1">
    <location>
        <begin position="1"/>
        <end position="10"/>
    </location>
</feature>
<dbReference type="AlphaFoldDB" id="A0A1E5L0Z4"/>
<dbReference type="EMBL" id="MIEK01000003">
    <property type="protein sequence ID" value="OEH83741.1"/>
    <property type="molecule type" value="Genomic_DNA"/>
</dbReference>
<comment type="caution">
    <text evidence="2">The sequence shown here is derived from an EMBL/GenBank/DDBJ whole genome shotgun (WGS) entry which is preliminary data.</text>
</comment>
<evidence type="ECO:0008006" key="4">
    <source>
        <dbReference type="Google" id="ProtNLM"/>
    </source>
</evidence>
<protein>
    <recommendedName>
        <fullName evidence="4">Tetratricopeptide repeat protein</fullName>
    </recommendedName>
</protein>
<sequence length="135" mass="15882">MLNFFKKRPKKETQELEKKELTDEEKKVRQEQILEKEKELQIYLERDHQEAKILAKVYEELGVLQSELDVEASIVSLEKSFSYKPSIGEGYKILMNLYNKKRSEAAYAGDDEGIDQWMGKMDELRQIARNYTISG</sequence>